<gene>
    <name evidence="3" type="ORF">K491DRAFT_761302</name>
</gene>
<dbReference type="InterPro" id="IPR001810">
    <property type="entry name" value="F-box_dom"/>
</dbReference>
<dbReference type="EMBL" id="MU004435">
    <property type="protein sequence ID" value="KAF2651076.1"/>
    <property type="molecule type" value="Genomic_DNA"/>
</dbReference>
<feature type="compositionally biased region" description="Basic and acidic residues" evidence="1">
    <location>
        <begin position="459"/>
        <end position="472"/>
    </location>
</feature>
<evidence type="ECO:0000313" key="3">
    <source>
        <dbReference type="EMBL" id="KAF2651076.1"/>
    </source>
</evidence>
<protein>
    <recommendedName>
        <fullName evidence="2">F-box domain-containing protein</fullName>
    </recommendedName>
</protein>
<feature type="domain" description="F-box" evidence="2">
    <location>
        <begin position="1"/>
        <end position="47"/>
    </location>
</feature>
<dbReference type="Proteomes" id="UP000799324">
    <property type="component" value="Unassembled WGS sequence"/>
</dbReference>
<name>A0A6A6STJ0_9PLEO</name>
<dbReference type="PROSITE" id="PS50181">
    <property type="entry name" value="FBOX"/>
    <property type="match status" value="1"/>
</dbReference>
<proteinExistence type="predicted"/>
<dbReference type="OrthoDB" id="2522477at2759"/>
<feature type="region of interest" description="Disordered" evidence="1">
    <location>
        <begin position="452"/>
        <end position="478"/>
    </location>
</feature>
<evidence type="ECO:0000259" key="2">
    <source>
        <dbReference type="PROSITE" id="PS50181"/>
    </source>
</evidence>
<evidence type="ECO:0000313" key="4">
    <source>
        <dbReference type="Proteomes" id="UP000799324"/>
    </source>
</evidence>
<sequence length="521" mass="59042">MFDLLALPHDLVHPIIESIDDRADLIALTQTCSRLQPLAEGQLFRSVYIRDGSNVEKLASALRSVPERFNYVHELEVTPAPYRRKWQGIEIMPDLLADMSNLRALRLESPFINTFHYRSSWPEEQMSRYIELFKKANAPNGEDGPLKSLRKLVLHSHGSDSRYYSLKDILPVFMSRTLKHIHVSCVDIDGFDLDELDLGDEVGKTPLQTLVLDECNVEAGTLSTILSLPRNLVCLSIQENIEHQFRGHRLNHNYAIFLSGLQRQAHSLQFLQHSCPDTSNSRSPDFDMSATSGLANFRKLHTLELATGSNLRIPLQEPSHAPPAVSTLRLTRLKHDESKTWEDLPDSVHRTASATHFDHLELHMEPLRMEIDQLAPFFMHGWNLPAPRCIGIARALRERNITTKIVSYKRASCFPPYLYGEKEPVPQVIFDSKKFWALEDEFAKQSAEAMEIGENGGGEDERGARRDGDGITRSRRKWRDAVGEDGTVLAAQLATGLRSRTVPRVVVERVSDSDDDDAVVW</sequence>
<dbReference type="AlphaFoldDB" id="A0A6A6STJ0"/>
<keyword evidence="4" id="KW-1185">Reference proteome</keyword>
<evidence type="ECO:0000256" key="1">
    <source>
        <dbReference type="SAM" id="MobiDB-lite"/>
    </source>
</evidence>
<organism evidence="3 4">
    <name type="scientific">Lophiostoma macrostomum CBS 122681</name>
    <dbReference type="NCBI Taxonomy" id="1314788"/>
    <lineage>
        <taxon>Eukaryota</taxon>
        <taxon>Fungi</taxon>
        <taxon>Dikarya</taxon>
        <taxon>Ascomycota</taxon>
        <taxon>Pezizomycotina</taxon>
        <taxon>Dothideomycetes</taxon>
        <taxon>Pleosporomycetidae</taxon>
        <taxon>Pleosporales</taxon>
        <taxon>Lophiostomataceae</taxon>
        <taxon>Lophiostoma</taxon>
    </lineage>
</organism>
<accession>A0A6A6STJ0</accession>
<reference evidence="3" key="1">
    <citation type="journal article" date="2020" name="Stud. Mycol.">
        <title>101 Dothideomycetes genomes: a test case for predicting lifestyles and emergence of pathogens.</title>
        <authorList>
            <person name="Haridas S."/>
            <person name="Albert R."/>
            <person name="Binder M."/>
            <person name="Bloem J."/>
            <person name="Labutti K."/>
            <person name="Salamov A."/>
            <person name="Andreopoulos B."/>
            <person name="Baker S."/>
            <person name="Barry K."/>
            <person name="Bills G."/>
            <person name="Bluhm B."/>
            <person name="Cannon C."/>
            <person name="Castanera R."/>
            <person name="Culley D."/>
            <person name="Daum C."/>
            <person name="Ezra D."/>
            <person name="Gonzalez J."/>
            <person name="Henrissat B."/>
            <person name="Kuo A."/>
            <person name="Liang C."/>
            <person name="Lipzen A."/>
            <person name="Lutzoni F."/>
            <person name="Magnuson J."/>
            <person name="Mondo S."/>
            <person name="Nolan M."/>
            <person name="Ohm R."/>
            <person name="Pangilinan J."/>
            <person name="Park H.-J."/>
            <person name="Ramirez L."/>
            <person name="Alfaro M."/>
            <person name="Sun H."/>
            <person name="Tritt A."/>
            <person name="Yoshinaga Y."/>
            <person name="Zwiers L.-H."/>
            <person name="Turgeon B."/>
            <person name="Goodwin S."/>
            <person name="Spatafora J."/>
            <person name="Crous P."/>
            <person name="Grigoriev I."/>
        </authorList>
    </citation>
    <scope>NUCLEOTIDE SEQUENCE</scope>
    <source>
        <strain evidence="3">CBS 122681</strain>
    </source>
</reference>
<dbReference type="InterPro" id="IPR032675">
    <property type="entry name" value="LRR_dom_sf"/>
</dbReference>
<dbReference type="Gene3D" id="3.80.10.10">
    <property type="entry name" value="Ribonuclease Inhibitor"/>
    <property type="match status" value="1"/>
</dbReference>
<dbReference type="SUPFAM" id="SSF52047">
    <property type="entry name" value="RNI-like"/>
    <property type="match status" value="1"/>
</dbReference>